<keyword evidence="4" id="KW-0472">Membrane</keyword>
<dbReference type="GO" id="GO:0031460">
    <property type="term" value="P:glycine betaine transport"/>
    <property type="evidence" value="ECO:0007669"/>
    <property type="project" value="TreeGrafter"/>
</dbReference>
<reference evidence="7" key="1">
    <citation type="submission" date="2020-06" db="EMBL/GenBank/DDBJ databases">
        <title>Paenibacillus sp. nov., isolated from soil.</title>
        <authorList>
            <person name="Seo Y.L."/>
        </authorList>
    </citation>
    <scope>NUCLEOTIDE SEQUENCE [LARGE SCALE GENOMIC DNA]</scope>
    <source>
        <strain evidence="7">JW14</strain>
    </source>
</reference>
<organism evidence="7 8">
    <name type="scientific">Paenibacillus agri</name>
    <dbReference type="NCBI Taxonomy" id="2744309"/>
    <lineage>
        <taxon>Bacteria</taxon>
        <taxon>Bacillati</taxon>
        <taxon>Bacillota</taxon>
        <taxon>Bacilli</taxon>
        <taxon>Bacillales</taxon>
        <taxon>Paenibacillaceae</taxon>
        <taxon>Paenibacillus</taxon>
    </lineage>
</organism>
<dbReference type="Gene3D" id="3.40.190.100">
    <property type="entry name" value="Glycine betaine-binding periplasmic protein, domain 2"/>
    <property type="match status" value="1"/>
</dbReference>
<dbReference type="GO" id="GO:0015871">
    <property type="term" value="P:choline transport"/>
    <property type="evidence" value="ECO:0007669"/>
    <property type="project" value="TreeGrafter"/>
</dbReference>
<protein>
    <submittedName>
        <fullName evidence="7">Glycine betaine ABC transporter substrate-binding protein</fullName>
    </submittedName>
</protein>
<dbReference type="GO" id="GO:0005275">
    <property type="term" value="F:amine transmembrane transporter activity"/>
    <property type="evidence" value="ECO:0007669"/>
    <property type="project" value="TreeGrafter"/>
</dbReference>
<evidence type="ECO:0000256" key="2">
    <source>
        <dbReference type="ARBA" id="ARBA00022448"/>
    </source>
</evidence>
<evidence type="ECO:0000259" key="6">
    <source>
        <dbReference type="Pfam" id="PF04069"/>
    </source>
</evidence>
<keyword evidence="5" id="KW-0732">Signal</keyword>
<dbReference type="GO" id="GO:0015226">
    <property type="term" value="F:carnitine transmembrane transporter activity"/>
    <property type="evidence" value="ECO:0007669"/>
    <property type="project" value="TreeGrafter"/>
</dbReference>
<dbReference type="AlphaFoldDB" id="A0A850EMB5"/>
<dbReference type="PROSITE" id="PS51257">
    <property type="entry name" value="PROKAR_LIPOPROTEIN"/>
    <property type="match status" value="1"/>
</dbReference>
<evidence type="ECO:0000256" key="1">
    <source>
        <dbReference type="ARBA" id="ARBA00004236"/>
    </source>
</evidence>
<dbReference type="CDD" id="cd13639">
    <property type="entry name" value="PBP2_OpuAC_like"/>
    <property type="match status" value="1"/>
</dbReference>
<comment type="caution">
    <text evidence="7">The sequence shown here is derived from an EMBL/GenBank/DDBJ whole genome shotgun (WGS) entry which is preliminary data.</text>
</comment>
<name>A0A850EMB5_9BACL</name>
<dbReference type="GO" id="GO:0043190">
    <property type="term" value="C:ATP-binding cassette (ABC) transporter complex"/>
    <property type="evidence" value="ECO:0007669"/>
    <property type="project" value="InterPro"/>
</dbReference>
<dbReference type="RefSeq" id="WP_175371419.1">
    <property type="nucleotide sequence ID" value="NZ_JABWCS010000204.1"/>
</dbReference>
<proteinExistence type="predicted"/>
<dbReference type="Proteomes" id="UP000564806">
    <property type="component" value="Unassembled WGS sequence"/>
</dbReference>
<evidence type="ECO:0000313" key="8">
    <source>
        <dbReference type="Proteomes" id="UP000564806"/>
    </source>
</evidence>
<dbReference type="PANTHER" id="PTHR47737">
    <property type="entry name" value="GLYCINE BETAINE/PROLINE BETAINE TRANSPORT SYSTEM PERMEASE PROTEIN PROW"/>
    <property type="match status" value="1"/>
</dbReference>
<gene>
    <name evidence="7" type="ORF">HPT30_10930</name>
</gene>
<comment type="subcellular location">
    <subcellularLocation>
        <location evidence="1">Cell membrane</location>
    </subcellularLocation>
</comment>
<feature type="signal peptide" evidence="5">
    <location>
        <begin position="1"/>
        <end position="23"/>
    </location>
</feature>
<dbReference type="PANTHER" id="PTHR47737:SF1">
    <property type="entry name" value="GLYCINE BETAINE_PROLINE BETAINE TRANSPORT SYSTEM PERMEASE PROTEIN PROW"/>
    <property type="match status" value="1"/>
</dbReference>
<dbReference type="Gene3D" id="3.10.105.10">
    <property type="entry name" value="Dipeptide-binding Protein, Domain 3"/>
    <property type="match status" value="2"/>
</dbReference>
<evidence type="ECO:0000256" key="3">
    <source>
        <dbReference type="ARBA" id="ARBA00022475"/>
    </source>
</evidence>
<keyword evidence="3" id="KW-1003">Cell membrane</keyword>
<evidence type="ECO:0000313" key="7">
    <source>
        <dbReference type="EMBL" id="NUU60859.1"/>
    </source>
</evidence>
<dbReference type="EMBL" id="JABWCS010000204">
    <property type="protein sequence ID" value="NUU60859.1"/>
    <property type="molecule type" value="Genomic_DNA"/>
</dbReference>
<sequence>MKKKSLGLLLTALLVAVLAGCSAESNDKVKLAYVAWDSEIASTNVVKEVLESKLGVNVEMLQVDAGPMWAGVADGSADAMVAAWLPGTHASYLEKYGNDIEDLGVNLNGTKVGLAVPAYMNIQSIEDLKSAETGAELDHKIIGIEPGAGIMTTTEKAIESYGLGDYTLVESSSAAMAQELQKAYNNNKPIVVTGWTPHWMFANMDLRYLEDPKNVYGGDEQIHTMVRKGLKDDMPKVYKFLDQFEWTPEDMAEVMVQIQGGKSPEEAAKAWVESNPDKVATWTAGIE</sequence>
<dbReference type="SUPFAM" id="SSF53850">
    <property type="entry name" value="Periplasmic binding protein-like II"/>
    <property type="match status" value="1"/>
</dbReference>
<evidence type="ECO:0000256" key="5">
    <source>
        <dbReference type="SAM" id="SignalP"/>
    </source>
</evidence>
<dbReference type="InterPro" id="IPR007210">
    <property type="entry name" value="ABC_Gly_betaine_transp_sub-bd"/>
</dbReference>
<accession>A0A850EMB5</accession>
<dbReference type="Pfam" id="PF04069">
    <property type="entry name" value="OpuAC"/>
    <property type="match status" value="1"/>
</dbReference>
<keyword evidence="8" id="KW-1185">Reference proteome</keyword>
<keyword evidence="2" id="KW-0813">Transport</keyword>
<feature type="chain" id="PRO_5032296794" evidence="5">
    <location>
        <begin position="24"/>
        <end position="287"/>
    </location>
</feature>
<evidence type="ECO:0000256" key="4">
    <source>
        <dbReference type="ARBA" id="ARBA00023136"/>
    </source>
</evidence>
<feature type="domain" description="ABC-type glycine betaine transport system substrate-binding" evidence="6">
    <location>
        <begin position="28"/>
        <end position="273"/>
    </location>
</feature>